<organism evidence="1 2">
    <name type="scientific">Colwellia marinimaniae</name>
    <dbReference type="NCBI Taxonomy" id="1513592"/>
    <lineage>
        <taxon>Bacteria</taxon>
        <taxon>Pseudomonadati</taxon>
        <taxon>Pseudomonadota</taxon>
        <taxon>Gammaproteobacteria</taxon>
        <taxon>Alteromonadales</taxon>
        <taxon>Colwelliaceae</taxon>
        <taxon>Colwellia</taxon>
    </lineage>
</organism>
<dbReference type="InterPro" id="IPR014825">
    <property type="entry name" value="DNA_alkylation"/>
</dbReference>
<gene>
    <name evidence="1" type="ORF">MTCD1_02288</name>
</gene>
<comment type="caution">
    <text evidence="1">The sequence shown here is derived from an EMBL/GenBank/DDBJ whole genome shotgun (WGS) entry which is preliminary data.</text>
</comment>
<proteinExistence type="predicted"/>
<sequence>MAAQRLMKDGLNTASAQRIAQAINQVYPEFNVEQFIAQIDSGLAALELKQRVNHFIAVLAKHLPQDFIACHKILTQLKPHWDHGDPDDALRSFAAWPVTDFVAKYGLDFPELAFDCLHYLTSLFSAEFAIRPLIEKYPDLSAKYLRQWVTDDDYHVRRLASEGTRPRLPWGIRLQRFCQDPSPNLWLLEQLKDDDSEYVRRSVANHLNDIAKDNPDIVIDMCKRWQQDASTKTQWVIKHACRSLIKSGNPEVFPLLGFTEFPNVILEKFSLINTELTLGDVLSFSVQLTSSSNSTQKLAIDFVIYHMKANGKLSAKVFKLKEITLNSKESISLTKHHTIKAITTRKYYSGAHKIAIQVNGREEVIKDFKLTVPD</sequence>
<reference evidence="1 2" key="1">
    <citation type="submission" date="2017-06" db="EMBL/GenBank/DDBJ databases">
        <title>Whole Genome Sequences of Colwellia marinimaniae MTCD1.</title>
        <authorList>
            <person name="Kusumoto H."/>
            <person name="Inoue M."/>
            <person name="Tanikawa K."/>
            <person name="Maeji H."/>
            <person name="Cameron J.H."/>
            <person name="Bartlett D.H."/>
        </authorList>
    </citation>
    <scope>NUCLEOTIDE SEQUENCE [LARGE SCALE GENOMIC DNA]</scope>
    <source>
        <strain evidence="1 2">MTCD1</strain>
    </source>
</reference>
<dbReference type="EMBL" id="BDQM01000017">
    <property type="protein sequence ID" value="GAW96669.1"/>
    <property type="molecule type" value="Genomic_DNA"/>
</dbReference>
<dbReference type="Gene3D" id="1.25.40.290">
    <property type="entry name" value="ARM repeat domains"/>
    <property type="match status" value="1"/>
</dbReference>
<name>A0ABQ0MWC2_9GAMM</name>
<keyword evidence="2" id="KW-1185">Reference proteome</keyword>
<evidence type="ECO:0000313" key="2">
    <source>
        <dbReference type="Proteomes" id="UP000197068"/>
    </source>
</evidence>
<dbReference type="Pfam" id="PF08713">
    <property type="entry name" value="DNA_alkylation"/>
    <property type="match status" value="1"/>
</dbReference>
<dbReference type="SUPFAM" id="SSF48371">
    <property type="entry name" value="ARM repeat"/>
    <property type="match status" value="1"/>
</dbReference>
<dbReference type="Proteomes" id="UP000197068">
    <property type="component" value="Unassembled WGS sequence"/>
</dbReference>
<dbReference type="InterPro" id="IPR016024">
    <property type="entry name" value="ARM-type_fold"/>
</dbReference>
<protein>
    <submittedName>
        <fullName evidence="1">DNA alkylation repair protein</fullName>
    </submittedName>
</protein>
<evidence type="ECO:0000313" key="1">
    <source>
        <dbReference type="EMBL" id="GAW96669.1"/>
    </source>
</evidence>
<accession>A0ABQ0MWC2</accession>
<dbReference type="RefSeq" id="WP_057179684.1">
    <property type="nucleotide sequence ID" value="NZ_BDQM01000017.1"/>
</dbReference>